<sequence>MKRVVTFGEVMLRLCPPGYLRLLQATSLEMTFGGAEVNVAVSLAQLGLDARFVTRLPKNDVAQAFINQVRGLGVDTTKILRGGERMGVYFVEKGASQRASTVLYDRANSAIAEITPDELNWDEIFEGATAFHTTGITPALSDSAAAAAIVGAKAAKERGISVSCDLNYRKKLWSSEKAGRVMGELMPYVDWCIANEEDAETVFGIKAADTNLTSGALSHDGYIEVAQKLVARFPNLKGVAITLRESYSASRNGWSGMLYTDSTAHFSRHYDIDIVDRVGGGDSFAAGLIYSLVNGKSAQDAIEFAIAASCLKHSIIGDFSYIKLAEVETLLKGDGSGRVQR</sequence>
<evidence type="ECO:0000256" key="1">
    <source>
        <dbReference type="ARBA" id="ARBA00010688"/>
    </source>
</evidence>
<dbReference type="PANTHER" id="PTHR43320">
    <property type="entry name" value="SUGAR KINASE"/>
    <property type="match status" value="1"/>
</dbReference>
<dbReference type="PANTHER" id="PTHR43320:SF2">
    <property type="entry name" value="2-DEHYDRO-3-DEOXYGLUCONOKINASE_2-DEHYDRO-3-DEOXYGALACTONOKINASE"/>
    <property type="match status" value="1"/>
</dbReference>
<dbReference type="Gene3D" id="3.40.1190.20">
    <property type="match status" value="1"/>
</dbReference>
<keyword evidence="2 5" id="KW-0808">Transferase</keyword>
<dbReference type="CDD" id="cd01166">
    <property type="entry name" value="KdgK"/>
    <property type="match status" value="1"/>
</dbReference>
<organism evidence="5 6">
    <name type="scientific">Armatimonas rosea</name>
    <dbReference type="NCBI Taxonomy" id="685828"/>
    <lineage>
        <taxon>Bacteria</taxon>
        <taxon>Bacillati</taxon>
        <taxon>Armatimonadota</taxon>
        <taxon>Armatimonadia</taxon>
        <taxon>Armatimonadales</taxon>
        <taxon>Armatimonadaceae</taxon>
        <taxon>Armatimonas</taxon>
    </lineage>
</organism>
<dbReference type="Pfam" id="PF00294">
    <property type="entry name" value="PfkB"/>
    <property type="match status" value="1"/>
</dbReference>
<proteinExistence type="inferred from homology"/>
<evidence type="ECO:0000313" key="5">
    <source>
        <dbReference type="EMBL" id="MBB6049493.1"/>
    </source>
</evidence>
<keyword evidence="3 5" id="KW-0418">Kinase</keyword>
<dbReference type="EC" id="2.7.1.45" evidence="5"/>
<dbReference type="Proteomes" id="UP000520814">
    <property type="component" value="Unassembled WGS sequence"/>
</dbReference>
<evidence type="ECO:0000259" key="4">
    <source>
        <dbReference type="Pfam" id="PF00294"/>
    </source>
</evidence>
<dbReference type="InterPro" id="IPR052700">
    <property type="entry name" value="Carb_kinase_PfkB-like"/>
</dbReference>
<evidence type="ECO:0000313" key="6">
    <source>
        <dbReference type="Proteomes" id="UP000520814"/>
    </source>
</evidence>
<comment type="caution">
    <text evidence="5">The sequence shown here is derived from an EMBL/GenBank/DDBJ whole genome shotgun (WGS) entry which is preliminary data.</text>
</comment>
<protein>
    <submittedName>
        <fullName evidence="5">2-dehydro-3-deoxygluconokinase</fullName>
        <ecNumber evidence="5">2.7.1.45</ecNumber>
    </submittedName>
</protein>
<dbReference type="InterPro" id="IPR011611">
    <property type="entry name" value="PfkB_dom"/>
</dbReference>
<dbReference type="GO" id="GO:0008673">
    <property type="term" value="F:2-dehydro-3-deoxygluconokinase activity"/>
    <property type="evidence" value="ECO:0007669"/>
    <property type="project" value="UniProtKB-EC"/>
</dbReference>
<dbReference type="RefSeq" id="WP_184193093.1">
    <property type="nucleotide sequence ID" value="NZ_JACHGW010000001.1"/>
</dbReference>
<evidence type="ECO:0000256" key="3">
    <source>
        <dbReference type="ARBA" id="ARBA00022777"/>
    </source>
</evidence>
<name>A0A7W9SNZ0_ARMRO</name>
<reference evidence="5 6" key="1">
    <citation type="submission" date="2020-08" db="EMBL/GenBank/DDBJ databases">
        <title>Genomic Encyclopedia of Type Strains, Phase IV (KMG-IV): sequencing the most valuable type-strain genomes for metagenomic binning, comparative biology and taxonomic classification.</title>
        <authorList>
            <person name="Goeker M."/>
        </authorList>
    </citation>
    <scope>NUCLEOTIDE SEQUENCE [LARGE SCALE GENOMIC DNA]</scope>
    <source>
        <strain evidence="5 6">DSM 23562</strain>
    </source>
</reference>
<feature type="domain" description="Carbohydrate kinase PfkB" evidence="4">
    <location>
        <begin position="1"/>
        <end position="311"/>
    </location>
</feature>
<gene>
    <name evidence="5" type="ORF">HNQ39_001255</name>
</gene>
<dbReference type="SUPFAM" id="SSF53613">
    <property type="entry name" value="Ribokinase-like"/>
    <property type="match status" value="1"/>
</dbReference>
<evidence type="ECO:0000256" key="2">
    <source>
        <dbReference type="ARBA" id="ARBA00022679"/>
    </source>
</evidence>
<dbReference type="AlphaFoldDB" id="A0A7W9SNZ0"/>
<comment type="similarity">
    <text evidence="1">Belongs to the carbohydrate kinase PfkB family.</text>
</comment>
<dbReference type="InterPro" id="IPR029056">
    <property type="entry name" value="Ribokinase-like"/>
</dbReference>
<accession>A0A7W9SNZ0</accession>
<dbReference type="EMBL" id="JACHGW010000001">
    <property type="protein sequence ID" value="MBB6049493.1"/>
    <property type="molecule type" value="Genomic_DNA"/>
</dbReference>
<keyword evidence="6" id="KW-1185">Reference proteome</keyword>